<accession>A0ACC0YY96</accession>
<sequence>MPSRFNSGDCTPPPPPNSNLTDATSQAQKQENQSSTMATVGSRKETQKQIP</sequence>
<evidence type="ECO:0000313" key="1">
    <source>
        <dbReference type="EMBL" id="KAJ0043719.1"/>
    </source>
</evidence>
<name>A0ACC0YY96_9ROSI</name>
<protein>
    <submittedName>
        <fullName evidence="1">Uncharacterized protein</fullName>
    </submittedName>
</protein>
<keyword evidence="2" id="KW-1185">Reference proteome</keyword>
<reference evidence="2" key="1">
    <citation type="journal article" date="2023" name="G3 (Bethesda)">
        <title>Genome assembly and association tests identify interacting loci associated with vigor, precocity, and sex in interspecific pistachio rootstocks.</title>
        <authorList>
            <person name="Palmer W."/>
            <person name="Jacygrad E."/>
            <person name="Sagayaradj S."/>
            <person name="Cavanaugh K."/>
            <person name="Han R."/>
            <person name="Bertier L."/>
            <person name="Beede B."/>
            <person name="Kafkas S."/>
            <person name="Golino D."/>
            <person name="Preece J."/>
            <person name="Michelmore R."/>
        </authorList>
    </citation>
    <scope>NUCLEOTIDE SEQUENCE [LARGE SCALE GENOMIC DNA]</scope>
</reference>
<dbReference type="Proteomes" id="UP001163603">
    <property type="component" value="Chromosome 4"/>
</dbReference>
<evidence type="ECO:0000313" key="2">
    <source>
        <dbReference type="Proteomes" id="UP001163603"/>
    </source>
</evidence>
<proteinExistence type="predicted"/>
<comment type="caution">
    <text evidence="1">The sequence shown here is derived from an EMBL/GenBank/DDBJ whole genome shotgun (WGS) entry which is preliminary data.</text>
</comment>
<gene>
    <name evidence="1" type="ORF">Pint_17500</name>
</gene>
<organism evidence="1 2">
    <name type="scientific">Pistacia integerrima</name>
    <dbReference type="NCBI Taxonomy" id="434235"/>
    <lineage>
        <taxon>Eukaryota</taxon>
        <taxon>Viridiplantae</taxon>
        <taxon>Streptophyta</taxon>
        <taxon>Embryophyta</taxon>
        <taxon>Tracheophyta</taxon>
        <taxon>Spermatophyta</taxon>
        <taxon>Magnoliopsida</taxon>
        <taxon>eudicotyledons</taxon>
        <taxon>Gunneridae</taxon>
        <taxon>Pentapetalae</taxon>
        <taxon>rosids</taxon>
        <taxon>malvids</taxon>
        <taxon>Sapindales</taxon>
        <taxon>Anacardiaceae</taxon>
        <taxon>Pistacia</taxon>
    </lineage>
</organism>
<dbReference type="EMBL" id="CM047739">
    <property type="protein sequence ID" value="KAJ0043719.1"/>
    <property type="molecule type" value="Genomic_DNA"/>
</dbReference>